<evidence type="ECO:0000313" key="12">
    <source>
        <dbReference type="Proteomes" id="UP000515154"/>
    </source>
</evidence>
<evidence type="ECO:0000259" key="11">
    <source>
        <dbReference type="Pfam" id="PF09740"/>
    </source>
</evidence>
<evidence type="ECO:0000256" key="6">
    <source>
        <dbReference type="ARBA" id="ARBA00022771"/>
    </source>
</evidence>
<keyword evidence="5" id="KW-0227">DNA damage</keyword>
<evidence type="ECO:0000256" key="2">
    <source>
        <dbReference type="ARBA" id="ARBA00009240"/>
    </source>
</evidence>
<dbReference type="Pfam" id="PF09740">
    <property type="entry name" value="DUF2043"/>
    <property type="match status" value="1"/>
</dbReference>
<dbReference type="GO" id="GO:0000993">
    <property type="term" value="F:RNA polymerase II complex binding"/>
    <property type="evidence" value="ECO:0007669"/>
    <property type="project" value="TreeGrafter"/>
</dbReference>
<comment type="similarity">
    <text evidence="2">Belongs to the UVSSA family.</text>
</comment>
<keyword evidence="9" id="KW-0234">DNA repair</keyword>
<keyword evidence="12" id="KW-1185">Reference proteome</keyword>
<dbReference type="AlphaFoldDB" id="A0A6P7T455"/>
<dbReference type="RefSeq" id="XP_029644671.1">
    <property type="nucleotide sequence ID" value="XM_029788811.2"/>
</dbReference>
<feature type="compositionally biased region" description="Low complexity" evidence="10">
    <location>
        <begin position="596"/>
        <end position="610"/>
    </location>
</feature>
<evidence type="ECO:0000313" key="13">
    <source>
        <dbReference type="RefSeq" id="XP_029644671.1"/>
    </source>
</evidence>
<dbReference type="GO" id="GO:0005694">
    <property type="term" value="C:chromosome"/>
    <property type="evidence" value="ECO:0007669"/>
    <property type="project" value="UniProtKB-SubCell"/>
</dbReference>
<evidence type="ECO:0000256" key="10">
    <source>
        <dbReference type="SAM" id="MobiDB-lite"/>
    </source>
</evidence>
<sequence length="846" mass="96857">MDEVLDTDLCNQMSEHLEKLTNSGKQTLDEEIMKKFKKICKVSNIYVLRAYDLLMVHLCKEHAEVRWSTFMIINELFQRSHCFREKLVSELQPFFTLAVGIDPEEPLPPPKVVAKRLRFEALKAIQQWNEKFGNAYKKLALGYNFLKNCKMVDFNDIHARTIVERQREAEAERKKQVLLQRKKEKILKEIEETFPHLESCLTQSENCYQLLIQTDEFFKDDDDNNNNVGDHNKNTEKKKNDITSKEKDSDTDISLSCNSLPNTIASDHSTNCDDSNHSSSQKTDGNTASSSLSETGKGSKETSENKSKKDKNEKENDVKDEDVSGNDGNECDDNVNNDCGGGDSREREEREEENKEEDDEYDDDDDDDDDEKDDKGASSSDLIRSHGLGSMNYCLTINVPNKMLIKETEDNKDILITLKDIYNLISHQYLPNVKRWLKELSKTGPDNETVKKLTDAMTKLDKTKSQLDELNLEGVKSMTDDETDDDDFEEVEEKEGYESDIPEHLKNVSASGHSRQKIQSKAFNKTLVKKYISSPMLRKQPNFHETSKEWDINATLRPGDEQDPASMAATMNKWKKELLQKNKGQIMLQDEQNRPSTSSDIGSSVSIMPSQSNAEKQLNERKERLLQQAPFIPFGPDLAFWENPDKIEAPAAVKNDSLHRFWVPQQAETSSSQQEIALIKNRSFTFTGTFEPVQWQCRAPMPNGTLCKRMDRIKCPFHGKIIGRDNMGRPTNPGDAKRLEKEEAEKNHWQDKELQKDIEATLGIDLGSNRDLCVEGNKKKKGKVKGKAKKKSDLTDLTLPKNTSENRLKKKLFNARTMKRVNATLDMMDAKKARDKFGNQFNYAHL</sequence>
<evidence type="ECO:0000256" key="9">
    <source>
        <dbReference type="ARBA" id="ARBA00023204"/>
    </source>
</evidence>
<dbReference type="KEGG" id="osn:115218860"/>
<keyword evidence="8" id="KW-0175">Coiled coil</keyword>
<dbReference type="Proteomes" id="UP000515154">
    <property type="component" value="Linkage group LG14"/>
</dbReference>
<accession>A0A6P7T455</accession>
<evidence type="ECO:0000256" key="4">
    <source>
        <dbReference type="ARBA" id="ARBA00022723"/>
    </source>
</evidence>
<keyword evidence="3" id="KW-0158">Chromosome</keyword>
<dbReference type="InterPro" id="IPR049408">
    <property type="entry name" value="UVSSA_N_a-solenoid_rpt"/>
</dbReference>
<gene>
    <name evidence="13 14 15" type="primary">LOC115218860</name>
</gene>
<keyword evidence="4" id="KW-0479">Metal-binding</keyword>
<evidence type="ECO:0000256" key="7">
    <source>
        <dbReference type="ARBA" id="ARBA00022833"/>
    </source>
</evidence>
<dbReference type="InterPro" id="IPR049431">
    <property type="entry name" value="UVSSA_C"/>
</dbReference>
<reference evidence="13 14" key="1">
    <citation type="submission" date="2025-08" db="UniProtKB">
        <authorList>
            <consortium name="RefSeq"/>
        </authorList>
    </citation>
    <scope>IDENTIFICATION</scope>
</reference>
<evidence type="ECO:0000256" key="8">
    <source>
        <dbReference type="ARBA" id="ARBA00023054"/>
    </source>
</evidence>
<feature type="compositionally biased region" description="Basic and acidic residues" evidence="10">
    <location>
        <begin position="297"/>
        <end position="317"/>
    </location>
</feature>
<feature type="region of interest" description="Disordered" evidence="10">
    <location>
        <begin position="268"/>
        <end position="385"/>
    </location>
</feature>
<feature type="region of interest" description="Disordered" evidence="10">
    <location>
        <begin position="219"/>
        <end position="256"/>
    </location>
</feature>
<evidence type="ECO:0000313" key="15">
    <source>
        <dbReference type="RefSeq" id="XP_036364643.1"/>
    </source>
</evidence>
<dbReference type="InterPro" id="IPR018610">
    <property type="entry name" value="UVSSA"/>
</dbReference>
<dbReference type="RefSeq" id="XP_036364643.1">
    <property type="nucleotide sequence ID" value="XM_036508750.1"/>
</dbReference>
<evidence type="ECO:0000313" key="14">
    <source>
        <dbReference type="RefSeq" id="XP_036364642.1"/>
    </source>
</evidence>
<protein>
    <submittedName>
        <fullName evidence="13 14">UV-stimulated scaffold protein A</fullName>
    </submittedName>
</protein>
<dbReference type="GO" id="GO:0008270">
    <property type="term" value="F:zinc ion binding"/>
    <property type="evidence" value="ECO:0007669"/>
    <property type="project" value="UniProtKB-KW"/>
</dbReference>
<evidence type="ECO:0000256" key="1">
    <source>
        <dbReference type="ARBA" id="ARBA00004286"/>
    </source>
</evidence>
<proteinExistence type="inferred from homology"/>
<keyword evidence="6" id="KW-0863">Zinc-finger</keyword>
<dbReference type="Pfam" id="PF20867">
    <property type="entry name" value="UVSSA_N"/>
    <property type="match status" value="1"/>
</dbReference>
<dbReference type="PANTHER" id="PTHR28670:SF1">
    <property type="entry name" value="UV-STIMULATED SCAFFOLD PROTEIN A"/>
    <property type="match status" value="1"/>
</dbReference>
<feature type="compositionally biased region" description="Acidic residues" evidence="10">
    <location>
        <begin position="349"/>
        <end position="372"/>
    </location>
</feature>
<feature type="domain" description="UV-stimulated scaffold protein A C-terminal" evidence="11">
    <location>
        <begin position="628"/>
        <end position="732"/>
    </location>
</feature>
<comment type="subcellular location">
    <subcellularLocation>
        <location evidence="1">Chromosome</location>
    </subcellularLocation>
</comment>
<organism evidence="12 13">
    <name type="scientific">Octopus sinensis</name>
    <name type="common">East Asian common octopus</name>
    <dbReference type="NCBI Taxonomy" id="2607531"/>
    <lineage>
        <taxon>Eukaryota</taxon>
        <taxon>Metazoa</taxon>
        <taxon>Spiralia</taxon>
        <taxon>Lophotrochozoa</taxon>
        <taxon>Mollusca</taxon>
        <taxon>Cephalopoda</taxon>
        <taxon>Coleoidea</taxon>
        <taxon>Octopodiformes</taxon>
        <taxon>Octopoda</taxon>
        <taxon>Incirrata</taxon>
        <taxon>Octopodidae</taxon>
        <taxon>Octopus</taxon>
    </lineage>
</organism>
<evidence type="ECO:0000256" key="5">
    <source>
        <dbReference type="ARBA" id="ARBA00022763"/>
    </source>
</evidence>
<keyword evidence="7" id="KW-0862">Zinc</keyword>
<feature type="region of interest" description="Disordered" evidence="10">
    <location>
        <begin position="589"/>
        <end position="614"/>
    </location>
</feature>
<name>A0A6P7T455_9MOLL</name>
<dbReference type="GO" id="GO:0006283">
    <property type="term" value="P:transcription-coupled nucleotide-excision repair"/>
    <property type="evidence" value="ECO:0007669"/>
    <property type="project" value="TreeGrafter"/>
</dbReference>
<dbReference type="PANTHER" id="PTHR28670">
    <property type="entry name" value="UV-STIMULATED SCAFFOLD PROTEIN A"/>
    <property type="match status" value="1"/>
</dbReference>
<dbReference type="RefSeq" id="XP_036364642.1">
    <property type="nucleotide sequence ID" value="XM_036508749.1"/>
</dbReference>
<feature type="compositionally biased region" description="Acidic residues" evidence="10">
    <location>
        <begin position="318"/>
        <end position="335"/>
    </location>
</feature>
<dbReference type="GO" id="GO:0009411">
    <property type="term" value="P:response to UV"/>
    <property type="evidence" value="ECO:0007669"/>
    <property type="project" value="InterPro"/>
</dbReference>
<feature type="compositionally biased region" description="Basic and acidic residues" evidence="10">
    <location>
        <begin position="230"/>
        <end position="250"/>
    </location>
</feature>
<feature type="compositionally biased region" description="Polar residues" evidence="10">
    <location>
        <begin position="277"/>
        <end position="296"/>
    </location>
</feature>
<evidence type="ECO:0000256" key="3">
    <source>
        <dbReference type="ARBA" id="ARBA00022454"/>
    </source>
</evidence>